<dbReference type="STRING" id="1858805.M5G8L7"/>
<dbReference type="GO" id="GO:0000978">
    <property type="term" value="F:RNA polymerase II cis-regulatory region sequence-specific DNA binding"/>
    <property type="evidence" value="ECO:0007669"/>
    <property type="project" value="TreeGrafter"/>
</dbReference>
<dbReference type="OrthoDB" id="5778525at2759"/>
<evidence type="ECO:0000256" key="5">
    <source>
        <dbReference type="ARBA" id="ARBA00023242"/>
    </source>
</evidence>
<dbReference type="GeneID" id="63685497"/>
<keyword evidence="9" id="KW-1185">Reference proteome</keyword>
<evidence type="ECO:0000313" key="9">
    <source>
        <dbReference type="Proteomes" id="UP000030653"/>
    </source>
</evidence>
<dbReference type="AlphaFoldDB" id="M5G8L7"/>
<dbReference type="HOGENOM" id="CLU_1074083_0_0_1"/>
<evidence type="ECO:0000259" key="7">
    <source>
        <dbReference type="PROSITE" id="PS50888"/>
    </source>
</evidence>
<feature type="compositionally biased region" description="Polar residues" evidence="6">
    <location>
        <begin position="1"/>
        <end position="10"/>
    </location>
</feature>
<feature type="region of interest" description="Disordered" evidence="6">
    <location>
        <begin position="1"/>
        <end position="40"/>
    </location>
</feature>
<dbReference type="SMART" id="SM00353">
    <property type="entry name" value="HLH"/>
    <property type="match status" value="1"/>
</dbReference>
<proteinExistence type="predicted"/>
<dbReference type="SUPFAM" id="SSF47459">
    <property type="entry name" value="HLH, helix-loop-helix DNA-binding domain"/>
    <property type="match status" value="1"/>
</dbReference>
<keyword evidence="5" id="KW-0539">Nucleus</keyword>
<organism evidence="8 9">
    <name type="scientific">Dacryopinax primogenitus (strain DJM 731)</name>
    <name type="common">Brown rot fungus</name>
    <dbReference type="NCBI Taxonomy" id="1858805"/>
    <lineage>
        <taxon>Eukaryota</taxon>
        <taxon>Fungi</taxon>
        <taxon>Dikarya</taxon>
        <taxon>Basidiomycota</taxon>
        <taxon>Agaricomycotina</taxon>
        <taxon>Dacrymycetes</taxon>
        <taxon>Dacrymycetales</taxon>
        <taxon>Dacrymycetaceae</taxon>
        <taxon>Dacryopinax</taxon>
    </lineage>
</organism>
<feature type="compositionally biased region" description="Pro residues" evidence="6">
    <location>
        <begin position="114"/>
        <end position="126"/>
    </location>
</feature>
<name>M5G8L7_DACPD</name>
<dbReference type="GO" id="GO:0000981">
    <property type="term" value="F:DNA-binding transcription factor activity, RNA polymerase II-specific"/>
    <property type="evidence" value="ECO:0007669"/>
    <property type="project" value="TreeGrafter"/>
</dbReference>
<dbReference type="GO" id="GO:0046983">
    <property type="term" value="F:protein dimerization activity"/>
    <property type="evidence" value="ECO:0007669"/>
    <property type="project" value="InterPro"/>
</dbReference>
<keyword evidence="2" id="KW-0805">Transcription regulation</keyword>
<evidence type="ECO:0000256" key="1">
    <source>
        <dbReference type="ARBA" id="ARBA00004123"/>
    </source>
</evidence>
<dbReference type="PANTHER" id="PTHR15741:SF27">
    <property type="entry name" value="TRANSCRIPTION FACTOR AP-4"/>
    <property type="match status" value="1"/>
</dbReference>
<protein>
    <recommendedName>
        <fullName evidence="7">BHLH domain-containing protein</fullName>
    </recommendedName>
</protein>
<feature type="compositionally biased region" description="Pro residues" evidence="6">
    <location>
        <begin position="16"/>
        <end position="34"/>
    </location>
</feature>
<evidence type="ECO:0000256" key="2">
    <source>
        <dbReference type="ARBA" id="ARBA00023015"/>
    </source>
</evidence>
<dbReference type="InterPro" id="IPR052207">
    <property type="entry name" value="Max-like/E-box_TFs"/>
</dbReference>
<accession>M5G8L7</accession>
<dbReference type="EMBL" id="JH795868">
    <property type="protein sequence ID" value="EJU00113.1"/>
    <property type="molecule type" value="Genomic_DNA"/>
</dbReference>
<dbReference type="Gene3D" id="4.10.280.10">
    <property type="entry name" value="Helix-loop-helix DNA-binding domain"/>
    <property type="match status" value="1"/>
</dbReference>
<dbReference type="InterPro" id="IPR011598">
    <property type="entry name" value="bHLH_dom"/>
</dbReference>
<dbReference type="Pfam" id="PF00010">
    <property type="entry name" value="HLH"/>
    <property type="match status" value="1"/>
</dbReference>
<feature type="domain" description="BHLH" evidence="7">
    <location>
        <begin position="152"/>
        <end position="238"/>
    </location>
</feature>
<dbReference type="RefSeq" id="XP_040627010.1">
    <property type="nucleotide sequence ID" value="XM_040770435.1"/>
</dbReference>
<sequence length="269" mass="29080">MNSLEPSYNFSDFPLSHPPAPHLSPVTPSAPPTGAPTSADQLLSTTEQDHFMSFLSDNFGSGSAFPGGENVAAQGVQYSMHSGEFGMHPYPSGWGAPPPDAPTGQGYTSGVTLPPLPPNAPAPALPPISSLTSLSSSTPQQPMHRPVLSNTQKRENHILSEQRRRNQIRQSYALLSLLLEGPEAGPGSNSTLRGASGMTRDMIFGGQVKGKKGRARGGGKKQGKAGTLFRAVEYVKWLKEGNEQLLKDVQEIRDRVQRWQYTEKPQYVY</sequence>
<evidence type="ECO:0000256" key="4">
    <source>
        <dbReference type="ARBA" id="ARBA00023163"/>
    </source>
</evidence>
<gene>
    <name evidence="8" type="ORF">DACRYDRAFT_117684</name>
</gene>
<feature type="region of interest" description="Disordered" evidence="6">
    <location>
        <begin position="92"/>
        <end position="152"/>
    </location>
</feature>
<comment type="subcellular location">
    <subcellularLocation>
        <location evidence="1">Nucleus</location>
    </subcellularLocation>
</comment>
<evidence type="ECO:0000256" key="6">
    <source>
        <dbReference type="SAM" id="MobiDB-lite"/>
    </source>
</evidence>
<dbReference type="GO" id="GO:0005634">
    <property type="term" value="C:nucleus"/>
    <property type="evidence" value="ECO:0007669"/>
    <property type="project" value="UniProtKB-SubCell"/>
</dbReference>
<evidence type="ECO:0000313" key="8">
    <source>
        <dbReference type="EMBL" id="EJU00113.1"/>
    </source>
</evidence>
<dbReference type="PANTHER" id="PTHR15741">
    <property type="entry name" value="BASIC HELIX-LOOP-HELIX ZIP TRANSCRIPTION FACTOR"/>
    <property type="match status" value="1"/>
</dbReference>
<dbReference type="InterPro" id="IPR036638">
    <property type="entry name" value="HLH_DNA-bd_sf"/>
</dbReference>
<dbReference type="PROSITE" id="PS50888">
    <property type="entry name" value="BHLH"/>
    <property type="match status" value="1"/>
</dbReference>
<evidence type="ECO:0000256" key="3">
    <source>
        <dbReference type="ARBA" id="ARBA00023125"/>
    </source>
</evidence>
<keyword evidence="3" id="KW-0238">DNA-binding</keyword>
<dbReference type="Proteomes" id="UP000030653">
    <property type="component" value="Unassembled WGS sequence"/>
</dbReference>
<keyword evidence="4" id="KW-0804">Transcription</keyword>
<dbReference type="OMA" id="NFDWDFN"/>
<feature type="compositionally biased region" description="Low complexity" evidence="6">
    <location>
        <begin position="127"/>
        <end position="139"/>
    </location>
</feature>
<reference evidence="8 9" key="1">
    <citation type="journal article" date="2012" name="Science">
        <title>The Paleozoic origin of enzymatic lignin decomposition reconstructed from 31 fungal genomes.</title>
        <authorList>
            <person name="Floudas D."/>
            <person name="Binder M."/>
            <person name="Riley R."/>
            <person name="Barry K."/>
            <person name="Blanchette R.A."/>
            <person name="Henrissat B."/>
            <person name="Martinez A.T."/>
            <person name="Otillar R."/>
            <person name="Spatafora J.W."/>
            <person name="Yadav J.S."/>
            <person name="Aerts A."/>
            <person name="Benoit I."/>
            <person name="Boyd A."/>
            <person name="Carlson A."/>
            <person name="Copeland A."/>
            <person name="Coutinho P.M."/>
            <person name="de Vries R.P."/>
            <person name="Ferreira P."/>
            <person name="Findley K."/>
            <person name="Foster B."/>
            <person name="Gaskell J."/>
            <person name="Glotzer D."/>
            <person name="Gorecki P."/>
            <person name="Heitman J."/>
            <person name="Hesse C."/>
            <person name="Hori C."/>
            <person name="Igarashi K."/>
            <person name="Jurgens J.A."/>
            <person name="Kallen N."/>
            <person name="Kersten P."/>
            <person name="Kohler A."/>
            <person name="Kuees U."/>
            <person name="Kumar T.K.A."/>
            <person name="Kuo A."/>
            <person name="LaButti K."/>
            <person name="Larrondo L.F."/>
            <person name="Lindquist E."/>
            <person name="Ling A."/>
            <person name="Lombard V."/>
            <person name="Lucas S."/>
            <person name="Lundell T."/>
            <person name="Martin R."/>
            <person name="McLaughlin D.J."/>
            <person name="Morgenstern I."/>
            <person name="Morin E."/>
            <person name="Murat C."/>
            <person name="Nagy L.G."/>
            <person name="Nolan M."/>
            <person name="Ohm R.A."/>
            <person name="Patyshakuliyeva A."/>
            <person name="Rokas A."/>
            <person name="Ruiz-Duenas F.J."/>
            <person name="Sabat G."/>
            <person name="Salamov A."/>
            <person name="Samejima M."/>
            <person name="Schmutz J."/>
            <person name="Slot J.C."/>
            <person name="St John F."/>
            <person name="Stenlid J."/>
            <person name="Sun H."/>
            <person name="Sun S."/>
            <person name="Syed K."/>
            <person name="Tsang A."/>
            <person name="Wiebenga A."/>
            <person name="Young D."/>
            <person name="Pisabarro A."/>
            <person name="Eastwood D.C."/>
            <person name="Martin F."/>
            <person name="Cullen D."/>
            <person name="Grigoriev I.V."/>
            <person name="Hibbett D.S."/>
        </authorList>
    </citation>
    <scope>NUCLEOTIDE SEQUENCE [LARGE SCALE GENOMIC DNA]</scope>
    <source>
        <strain evidence="8 9">DJM-731 SS1</strain>
    </source>
</reference>